<evidence type="ECO:0000313" key="3">
    <source>
        <dbReference type="Proteomes" id="UP000269721"/>
    </source>
</evidence>
<feature type="region of interest" description="Disordered" evidence="1">
    <location>
        <begin position="99"/>
        <end position="217"/>
    </location>
</feature>
<name>A0A4P9WGL7_9FUNG</name>
<evidence type="ECO:0000256" key="1">
    <source>
        <dbReference type="SAM" id="MobiDB-lite"/>
    </source>
</evidence>
<feature type="compositionally biased region" description="Pro residues" evidence="1">
    <location>
        <begin position="190"/>
        <end position="200"/>
    </location>
</feature>
<evidence type="ECO:0000313" key="2">
    <source>
        <dbReference type="EMBL" id="RKO90180.1"/>
    </source>
</evidence>
<accession>A0A4P9WGL7</accession>
<organism evidence="2 3">
    <name type="scientific">Blyttiomyces helicus</name>
    <dbReference type="NCBI Taxonomy" id="388810"/>
    <lineage>
        <taxon>Eukaryota</taxon>
        <taxon>Fungi</taxon>
        <taxon>Fungi incertae sedis</taxon>
        <taxon>Chytridiomycota</taxon>
        <taxon>Chytridiomycota incertae sedis</taxon>
        <taxon>Chytridiomycetes</taxon>
        <taxon>Chytridiomycetes incertae sedis</taxon>
        <taxon>Blyttiomyces</taxon>
    </lineage>
</organism>
<feature type="compositionally biased region" description="Basic and acidic residues" evidence="1">
    <location>
        <begin position="140"/>
        <end position="152"/>
    </location>
</feature>
<reference evidence="3" key="1">
    <citation type="journal article" date="2018" name="Nat. Microbiol.">
        <title>Leveraging single-cell genomics to expand the fungal tree of life.</title>
        <authorList>
            <person name="Ahrendt S.R."/>
            <person name="Quandt C.A."/>
            <person name="Ciobanu D."/>
            <person name="Clum A."/>
            <person name="Salamov A."/>
            <person name="Andreopoulos B."/>
            <person name="Cheng J.F."/>
            <person name="Woyke T."/>
            <person name="Pelin A."/>
            <person name="Henrissat B."/>
            <person name="Reynolds N.K."/>
            <person name="Benny G.L."/>
            <person name="Smith M.E."/>
            <person name="James T.Y."/>
            <person name="Grigoriev I.V."/>
        </authorList>
    </citation>
    <scope>NUCLEOTIDE SEQUENCE [LARGE SCALE GENOMIC DNA]</scope>
</reference>
<proteinExistence type="predicted"/>
<feature type="compositionally biased region" description="Basic and acidic residues" evidence="1">
    <location>
        <begin position="161"/>
        <end position="170"/>
    </location>
</feature>
<feature type="compositionally biased region" description="Low complexity" evidence="1">
    <location>
        <begin position="201"/>
        <end position="211"/>
    </location>
</feature>
<feature type="compositionally biased region" description="Basic and acidic residues" evidence="1">
    <location>
        <begin position="354"/>
        <end position="365"/>
    </location>
</feature>
<feature type="region of interest" description="Disordered" evidence="1">
    <location>
        <begin position="342"/>
        <end position="365"/>
    </location>
</feature>
<dbReference type="Proteomes" id="UP000269721">
    <property type="component" value="Unassembled WGS sequence"/>
</dbReference>
<keyword evidence="3" id="KW-1185">Reference proteome</keyword>
<dbReference type="EMBL" id="KZ995687">
    <property type="protein sequence ID" value="RKO90180.1"/>
    <property type="molecule type" value="Genomic_DNA"/>
</dbReference>
<sequence length="365" mass="39387">MHTGSRSFLLAAPVQRHSQSPVPILSVPPEQERNEVSPASPILFCQAAHCEGGGRAIIAHAGPSSPGAIRSPLRGKIRGQLIAHPHQMLVLRELRHTAPGSRIQSNPSRKPQKTPNNSSFRPARYSTVENPALTCEENDDNLRDQAGKERTGNDNALGQDLFDKGMRKATQDPPKPNKKAAPRTSSVPTSAPPSTTPPPVVSSCTVTRTPTAGPSMPTACSLWSTLWPTLRELPRTHPTQHLPISQEAIKLGPRRLHERQPLLPNGLQRGHRAPLPGPRTSHHQPAHENCQEASPMAANDKAIIVGGVGGRAGGVGQRRDLVGDRDLRRNVWRSKCQRVVENHAGGVGSSRWGPGERRGGKETEG</sequence>
<feature type="compositionally biased region" description="Polar residues" evidence="1">
    <location>
        <begin position="102"/>
        <end position="120"/>
    </location>
</feature>
<gene>
    <name evidence="2" type="ORF">BDK51DRAFT_43607</name>
</gene>
<dbReference type="AlphaFoldDB" id="A0A4P9WGL7"/>
<protein>
    <submittedName>
        <fullName evidence="2">Uncharacterized protein</fullName>
    </submittedName>
</protein>